<feature type="transmembrane region" description="Helical" evidence="1">
    <location>
        <begin position="411"/>
        <end position="444"/>
    </location>
</feature>
<feature type="transmembrane region" description="Helical" evidence="1">
    <location>
        <begin position="386"/>
        <end position="404"/>
    </location>
</feature>
<evidence type="ECO:0000256" key="1">
    <source>
        <dbReference type="SAM" id="Phobius"/>
    </source>
</evidence>
<protein>
    <recommendedName>
        <fullName evidence="2">DUF112 domain-containing protein</fullName>
    </recommendedName>
</protein>
<dbReference type="EMBL" id="LAYY01000020">
    <property type="protein sequence ID" value="KKK36900.1"/>
    <property type="molecule type" value="Genomic_DNA"/>
</dbReference>
<gene>
    <name evidence="3" type="ORF">WQ57_16815</name>
</gene>
<dbReference type="PANTHER" id="PTHR35342:SF5">
    <property type="entry name" value="TRICARBOXYLIC TRANSPORT PROTEIN"/>
    <property type="match status" value="1"/>
</dbReference>
<evidence type="ECO:0000259" key="2">
    <source>
        <dbReference type="Pfam" id="PF01970"/>
    </source>
</evidence>
<dbReference type="PANTHER" id="PTHR35342">
    <property type="entry name" value="TRICARBOXYLIC TRANSPORT PROTEIN"/>
    <property type="match status" value="1"/>
</dbReference>
<keyword evidence="1" id="KW-1133">Transmembrane helix</keyword>
<dbReference type="PATRIC" id="fig|1408103.3.peg.3741"/>
<feature type="transmembrane region" description="Helical" evidence="1">
    <location>
        <begin position="12"/>
        <end position="33"/>
    </location>
</feature>
<feature type="transmembrane region" description="Helical" evidence="1">
    <location>
        <begin position="352"/>
        <end position="374"/>
    </location>
</feature>
<dbReference type="OrthoDB" id="9781349at2"/>
<feature type="transmembrane region" description="Helical" evidence="1">
    <location>
        <begin position="74"/>
        <end position="97"/>
    </location>
</feature>
<reference evidence="3 4" key="1">
    <citation type="submission" date="2015-04" db="EMBL/GenBank/DDBJ databases">
        <title>Taxonomic description and genome sequence of Bacillus campisalis sp. nov., a novel member of the genus Bacillus isolated from solar saltern.</title>
        <authorList>
            <person name="Mathan Kumar R."/>
            <person name="Kaur G."/>
            <person name="Kumar A."/>
            <person name="Singh N.K."/>
            <person name="Kaur N."/>
            <person name="Kumar N."/>
            <person name="Mayilraj S."/>
        </authorList>
    </citation>
    <scope>NUCLEOTIDE SEQUENCE [LARGE SCALE GENOMIC DNA]</scope>
    <source>
        <strain evidence="3 4">SA2-6</strain>
    </source>
</reference>
<feature type="transmembrane region" description="Helical" evidence="1">
    <location>
        <begin position="167"/>
        <end position="185"/>
    </location>
</feature>
<keyword evidence="1" id="KW-0812">Transmembrane</keyword>
<feature type="transmembrane region" description="Helical" evidence="1">
    <location>
        <begin position="144"/>
        <end position="160"/>
    </location>
</feature>
<dbReference type="RefSeq" id="WP_046524923.1">
    <property type="nucleotide sequence ID" value="NZ_LAYY01000020.1"/>
</dbReference>
<feature type="transmembrane region" description="Helical" evidence="1">
    <location>
        <begin position="464"/>
        <end position="484"/>
    </location>
</feature>
<dbReference type="InterPro" id="IPR002823">
    <property type="entry name" value="DUF112_TM"/>
</dbReference>
<dbReference type="Proteomes" id="UP000034166">
    <property type="component" value="Unassembled WGS sequence"/>
</dbReference>
<evidence type="ECO:0000313" key="4">
    <source>
        <dbReference type="Proteomes" id="UP000034166"/>
    </source>
</evidence>
<evidence type="ECO:0000313" key="3">
    <source>
        <dbReference type="EMBL" id="KKK36900.1"/>
    </source>
</evidence>
<keyword evidence="4" id="KW-1185">Reference proteome</keyword>
<proteinExistence type="predicted"/>
<feature type="transmembrane region" description="Helical" evidence="1">
    <location>
        <begin position="109"/>
        <end position="132"/>
    </location>
</feature>
<organism evidence="3 4">
    <name type="scientific">Mesobacillus campisalis</name>
    <dbReference type="NCBI Taxonomy" id="1408103"/>
    <lineage>
        <taxon>Bacteria</taxon>
        <taxon>Bacillati</taxon>
        <taxon>Bacillota</taxon>
        <taxon>Bacilli</taxon>
        <taxon>Bacillales</taxon>
        <taxon>Bacillaceae</taxon>
        <taxon>Mesobacillus</taxon>
    </lineage>
</organism>
<name>A0A0M2SW94_9BACI</name>
<feature type="transmembrane region" description="Helical" evidence="1">
    <location>
        <begin position="319"/>
        <end position="340"/>
    </location>
</feature>
<keyword evidence="1" id="KW-0472">Membrane</keyword>
<accession>A0A0M2SW94</accession>
<dbReference type="AlphaFoldDB" id="A0A0M2SW94"/>
<feature type="domain" description="DUF112" evidence="2">
    <location>
        <begin position="17"/>
        <end position="436"/>
    </location>
</feature>
<feature type="transmembrane region" description="Helical" evidence="1">
    <location>
        <begin position="40"/>
        <end position="62"/>
    </location>
</feature>
<comment type="caution">
    <text evidence="3">The sequence shown here is derived from an EMBL/GenBank/DDBJ whole genome shotgun (WGS) entry which is preliminary data.</text>
</comment>
<feature type="transmembrane region" description="Helical" evidence="1">
    <location>
        <begin position="197"/>
        <end position="218"/>
    </location>
</feature>
<sequence>MDFLHFDVSILFTWSNLAALVIGTLFGMLVGAIPGMGATLAIVLLLPLTYIMDPLASILLLLATYQACEYGGSISAIVIGVPGTPAALVTAWDGYALAKQKSPGKALAYSLYASFIGGLFGALVVILLSDFLVKFALMISEPEYFWIALLGLLAVSALGTQDTVKSLISAVLGLMTATIGMDSFTGAQRFTLGQIELMEGVGIIALLVGMFAFTELFLMVNKDMKKRYVNESSELKTKLTYREFRSVLKPIGIGSVTGSVVGIFPGMGAGPAAWFSYSLAKVWSKTKSTFGKGNPEGIAAPEAANNAAVGGALVPLLSLGIPGSPSIAIISGAFIIHGLQPGPTLFKTEPDLVYGIIFGFLLTTIVMFVIGKYVTTLFARTTTVPNPILIPVVFALSIIGVYVSRSLHFDLWLALLIGIVSYIFIKLNFSIASFILAFVLGPIIEESFRRSLIISGGNFDIFYTRPFSIVLILITLIIIGLMAFKKTKKNTEESSIST</sequence>
<dbReference type="Pfam" id="PF01970">
    <property type="entry name" value="TctA"/>
    <property type="match status" value="1"/>
</dbReference>